<feature type="domain" description="NAC" evidence="7">
    <location>
        <begin position="8"/>
        <end position="156"/>
    </location>
</feature>
<dbReference type="Gene3D" id="2.170.150.80">
    <property type="entry name" value="NAC domain"/>
    <property type="match status" value="1"/>
</dbReference>
<evidence type="ECO:0000256" key="4">
    <source>
        <dbReference type="ARBA" id="ARBA00023163"/>
    </source>
</evidence>
<dbReference type="AlphaFoldDB" id="A0AAV5KSB4"/>
<evidence type="ECO:0000256" key="3">
    <source>
        <dbReference type="ARBA" id="ARBA00023125"/>
    </source>
</evidence>
<evidence type="ECO:0000313" key="9">
    <source>
        <dbReference type="Proteomes" id="UP001054252"/>
    </source>
</evidence>
<evidence type="ECO:0000256" key="6">
    <source>
        <dbReference type="SAM" id="Coils"/>
    </source>
</evidence>
<keyword evidence="2" id="KW-0805">Transcription regulation</keyword>
<keyword evidence="5" id="KW-0539">Nucleus</keyword>
<dbReference type="PROSITE" id="PS51005">
    <property type="entry name" value="NAC"/>
    <property type="match status" value="1"/>
</dbReference>
<evidence type="ECO:0000256" key="1">
    <source>
        <dbReference type="ARBA" id="ARBA00004123"/>
    </source>
</evidence>
<keyword evidence="4" id="KW-0804">Transcription</keyword>
<feature type="coiled-coil region" evidence="6">
    <location>
        <begin position="297"/>
        <end position="324"/>
    </location>
</feature>
<keyword evidence="3" id="KW-0238">DNA-binding</keyword>
<proteinExistence type="predicted"/>
<dbReference type="InterPro" id="IPR003441">
    <property type="entry name" value="NAC-dom"/>
</dbReference>
<protein>
    <recommendedName>
        <fullName evidence="7">NAC domain-containing protein</fullName>
    </recommendedName>
</protein>
<organism evidence="8 9">
    <name type="scientific">Rubroshorea leprosula</name>
    <dbReference type="NCBI Taxonomy" id="152421"/>
    <lineage>
        <taxon>Eukaryota</taxon>
        <taxon>Viridiplantae</taxon>
        <taxon>Streptophyta</taxon>
        <taxon>Embryophyta</taxon>
        <taxon>Tracheophyta</taxon>
        <taxon>Spermatophyta</taxon>
        <taxon>Magnoliopsida</taxon>
        <taxon>eudicotyledons</taxon>
        <taxon>Gunneridae</taxon>
        <taxon>Pentapetalae</taxon>
        <taxon>rosids</taxon>
        <taxon>malvids</taxon>
        <taxon>Malvales</taxon>
        <taxon>Dipterocarpaceae</taxon>
        <taxon>Rubroshorea</taxon>
    </lineage>
</organism>
<keyword evidence="9" id="KW-1185">Reference proteome</keyword>
<gene>
    <name evidence="8" type="ORF">SLEP1_g36542</name>
</gene>
<keyword evidence="6" id="KW-0175">Coiled coil</keyword>
<evidence type="ECO:0000256" key="5">
    <source>
        <dbReference type="ARBA" id="ARBA00023242"/>
    </source>
</evidence>
<dbReference type="PANTHER" id="PTHR31989">
    <property type="entry name" value="NAC DOMAIN-CONTAINING PROTEIN 82-RELATED"/>
    <property type="match status" value="1"/>
</dbReference>
<dbReference type="InterPro" id="IPR036093">
    <property type="entry name" value="NAC_dom_sf"/>
</dbReference>
<evidence type="ECO:0000313" key="8">
    <source>
        <dbReference type="EMBL" id="GKV27367.1"/>
    </source>
</evidence>
<dbReference type="GO" id="GO:0003677">
    <property type="term" value="F:DNA binding"/>
    <property type="evidence" value="ECO:0007669"/>
    <property type="project" value="UniProtKB-KW"/>
</dbReference>
<dbReference type="Pfam" id="PF02365">
    <property type="entry name" value="NAM"/>
    <property type="match status" value="1"/>
</dbReference>
<comment type="caution">
    <text evidence="8">The sequence shown here is derived from an EMBL/GenBank/DDBJ whole genome shotgun (WGS) entry which is preliminary data.</text>
</comment>
<sequence length="417" mass="46719">MILSSTMFGIGVRFVPTDAELIYHLRNKISNPDYCHPSIVVMDVYKQAPWCLPWDQAKNRFFLGNERFYFVKRMGTGKRAKRTLDLGGDVEGATWKPNQKATPILGEGTGATIGYVTSLTLIFKNRGKGDWIMHEYMIDNEKNVQEYWILCRVKYTGKGSLFMASTLTSTVRDALPQTPESIVVSGGPDSLPPLKRQRTVGLVQEPTNLVQETWGLEGMEVYTGEGSLFMASTSTSTVPDSLPQAPQSIVASEGPDSLPPLKRQRTVELVREPTTLVQLETGGLGDMEGSFVGGEGADDTELYVDELERMLEQSEQEEEGLAVESLVDQVEQPLEVSEGGDHQGLVEENFWENLNLVDDKQGLVEENFWENLNLVDDKQGLVEENFWENLNLVDDQAFNDEDYFMSLSYSELIDQCI</sequence>
<dbReference type="SUPFAM" id="SSF101941">
    <property type="entry name" value="NAC domain"/>
    <property type="match status" value="1"/>
</dbReference>
<evidence type="ECO:0000256" key="2">
    <source>
        <dbReference type="ARBA" id="ARBA00023015"/>
    </source>
</evidence>
<dbReference type="GO" id="GO:0006355">
    <property type="term" value="P:regulation of DNA-templated transcription"/>
    <property type="evidence" value="ECO:0007669"/>
    <property type="project" value="InterPro"/>
</dbReference>
<name>A0AAV5KSB4_9ROSI</name>
<reference evidence="8 9" key="1">
    <citation type="journal article" date="2021" name="Commun. Biol.">
        <title>The genome of Shorea leprosula (Dipterocarpaceae) highlights the ecological relevance of drought in aseasonal tropical rainforests.</title>
        <authorList>
            <person name="Ng K.K.S."/>
            <person name="Kobayashi M.J."/>
            <person name="Fawcett J.A."/>
            <person name="Hatakeyama M."/>
            <person name="Paape T."/>
            <person name="Ng C.H."/>
            <person name="Ang C.C."/>
            <person name="Tnah L.H."/>
            <person name="Lee C.T."/>
            <person name="Nishiyama T."/>
            <person name="Sese J."/>
            <person name="O'Brien M.J."/>
            <person name="Copetti D."/>
            <person name="Mohd Noor M.I."/>
            <person name="Ong R.C."/>
            <person name="Putra M."/>
            <person name="Sireger I.Z."/>
            <person name="Indrioko S."/>
            <person name="Kosugi Y."/>
            <person name="Izuno A."/>
            <person name="Isagi Y."/>
            <person name="Lee S.L."/>
            <person name="Shimizu K.K."/>
        </authorList>
    </citation>
    <scope>NUCLEOTIDE SEQUENCE [LARGE SCALE GENOMIC DNA]</scope>
    <source>
        <strain evidence="8">214</strain>
    </source>
</reference>
<accession>A0AAV5KSB4</accession>
<dbReference type="Proteomes" id="UP001054252">
    <property type="component" value="Unassembled WGS sequence"/>
</dbReference>
<comment type="subcellular location">
    <subcellularLocation>
        <location evidence="1">Nucleus</location>
    </subcellularLocation>
</comment>
<dbReference type="GO" id="GO:0005634">
    <property type="term" value="C:nucleus"/>
    <property type="evidence" value="ECO:0007669"/>
    <property type="project" value="UniProtKB-SubCell"/>
</dbReference>
<evidence type="ECO:0000259" key="7">
    <source>
        <dbReference type="PROSITE" id="PS51005"/>
    </source>
</evidence>
<dbReference type="EMBL" id="BPVZ01000075">
    <property type="protein sequence ID" value="GKV27367.1"/>
    <property type="molecule type" value="Genomic_DNA"/>
</dbReference>